<dbReference type="AlphaFoldDB" id="A0AAQ3U140"/>
<evidence type="ECO:0000256" key="1">
    <source>
        <dbReference type="SAM" id="MobiDB-lite"/>
    </source>
</evidence>
<dbReference type="Pfam" id="PF14223">
    <property type="entry name" value="Retrotran_gag_2"/>
    <property type="match status" value="1"/>
</dbReference>
<feature type="compositionally biased region" description="Basic and acidic residues" evidence="1">
    <location>
        <begin position="296"/>
        <end position="309"/>
    </location>
</feature>
<dbReference type="PANTHER" id="PTHR35317">
    <property type="entry name" value="OS04G0629600 PROTEIN"/>
    <property type="match status" value="1"/>
</dbReference>
<dbReference type="PANTHER" id="PTHR35317:SF38">
    <property type="entry name" value="RNA-DIRECTED DNA POLYMERASE"/>
    <property type="match status" value="1"/>
</dbReference>
<evidence type="ECO:0000313" key="3">
    <source>
        <dbReference type="Proteomes" id="UP001341281"/>
    </source>
</evidence>
<organism evidence="2 3">
    <name type="scientific">Paspalum notatum var. saurae</name>
    <dbReference type="NCBI Taxonomy" id="547442"/>
    <lineage>
        <taxon>Eukaryota</taxon>
        <taxon>Viridiplantae</taxon>
        <taxon>Streptophyta</taxon>
        <taxon>Embryophyta</taxon>
        <taxon>Tracheophyta</taxon>
        <taxon>Spermatophyta</taxon>
        <taxon>Magnoliopsida</taxon>
        <taxon>Liliopsida</taxon>
        <taxon>Poales</taxon>
        <taxon>Poaceae</taxon>
        <taxon>PACMAD clade</taxon>
        <taxon>Panicoideae</taxon>
        <taxon>Andropogonodae</taxon>
        <taxon>Paspaleae</taxon>
        <taxon>Paspalinae</taxon>
        <taxon>Paspalum</taxon>
    </lineage>
</organism>
<accession>A0AAQ3U140</accession>
<name>A0AAQ3U140_PASNO</name>
<protein>
    <recommendedName>
        <fullName evidence="4">DUF4219 domain-containing protein</fullName>
    </recommendedName>
</protein>
<dbReference type="Proteomes" id="UP001341281">
    <property type="component" value="Chromosome 07"/>
</dbReference>
<evidence type="ECO:0000313" key="2">
    <source>
        <dbReference type="EMBL" id="WVZ83580.1"/>
    </source>
</evidence>
<dbReference type="EMBL" id="CP144751">
    <property type="protein sequence ID" value="WVZ83580.1"/>
    <property type="molecule type" value="Genomic_DNA"/>
</dbReference>
<feature type="region of interest" description="Disordered" evidence="1">
    <location>
        <begin position="276"/>
        <end position="311"/>
    </location>
</feature>
<feature type="compositionally biased region" description="Gly residues" evidence="1">
    <location>
        <begin position="277"/>
        <end position="289"/>
    </location>
</feature>
<evidence type="ECO:0008006" key="4">
    <source>
        <dbReference type="Google" id="ProtNLM"/>
    </source>
</evidence>
<proteinExistence type="predicted"/>
<reference evidence="2 3" key="1">
    <citation type="submission" date="2024-02" db="EMBL/GenBank/DDBJ databases">
        <title>High-quality chromosome-scale genome assembly of Pensacola bahiagrass (Paspalum notatum Flugge var. saurae).</title>
        <authorList>
            <person name="Vega J.M."/>
            <person name="Podio M."/>
            <person name="Orjuela J."/>
            <person name="Siena L.A."/>
            <person name="Pessino S.C."/>
            <person name="Combes M.C."/>
            <person name="Mariac C."/>
            <person name="Albertini E."/>
            <person name="Pupilli F."/>
            <person name="Ortiz J.P.A."/>
            <person name="Leblanc O."/>
        </authorList>
    </citation>
    <scope>NUCLEOTIDE SEQUENCE [LARGE SCALE GENOMIC DNA]</scope>
    <source>
        <strain evidence="2">R1</strain>
        <tissue evidence="2">Leaf</tissue>
    </source>
</reference>
<gene>
    <name evidence="2" type="ORF">U9M48_030712</name>
</gene>
<keyword evidence="3" id="KW-1185">Reference proteome</keyword>
<sequence>MGGHEVVLERVVEKATAVVTYPMLTRTNYTKWSLVMRVNLQMVGLWEVINTGEGEYRDNRNALAALLRAVPQEMQVGLPVKKTTKEAWEAIKAVRVGVERVKEANTEKLRKEFNELRFKAGEGVEDFSLRLNTLANQLRVLGEDISRADWLPAPAHGQAPYMQGLHATIFPAIQTYLGAYEEPGSIEPRCEPQPGQRACGRPITPSEKEVVKWLLHSVPESFLDLSEVSIEEVVGRLRAMEHRKKTAQSQMKDDAGRLLLTEEEWLARLKIQEGRRGGPSYGGRGASGRGRGRGRGCGDTRAGEGRNDSGNRFGPKPWDVCNRRCKKGHWAWECQQKKAEANFFQEEEGALLMVTATPMVESAPELASRKKDVRHI</sequence>